<evidence type="ECO:0000313" key="3">
    <source>
        <dbReference type="Proteomes" id="UP001149607"/>
    </source>
</evidence>
<dbReference type="AlphaFoldDB" id="A0A9X4IE51"/>
<dbReference type="EMBL" id="CP146598">
    <property type="protein sequence ID" value="WWY02954.1"/>
    <property type="molecule type" value="Genomic_DNA"/>
</dbReference>
<accession>A0A9X4IE51</accession>
<dbReference type="EMBL" id="JAPQFL010000002">
    <property type="protein sequence ID" value="MDD9327808.1"/>
    <property type="molecule type" value="Genomic_DNA"/>
</dbReference>
<sequence>MIFLEDLIHKASEFYYLRQQIDMLLVSCTTRIRELFALIRHSNIENADKIFIELFEIQRTLSTIKFKYLFEFDDFLNDFIYFFDRQDDCNRLFLYEHFSQHDDLPK</sequence>
<evidence type="ECO:0000313" key="2">
    <source>
        <dbReference type="EMBL" id="WWY02954.1"/>
    </source>
</evidence>
<keyword evidence="3" id="KW-1185">Reference proteome</keyword>
<proteinExistence type="predicted"/>
<organism evidence="1">
    <name type="scientific">Neisseria leonii</name>
    <dbReference type="NCBI Taxonomy" id="2995413"/>
    <lineage>
        <taxon>Bacteria</taxon>
        <taxon>Pseudomonadati</taxon>
        <taxon>Pseudomonadota</taxon>
        <taxon>Betaproteobacteria</taxon>
        <taxon>Neisseriales</taxon>
        <taxon>Neisseriaceae</taxon>
        <taxon>Neisseria</taxon>
    </lineage>
</organism>
<reference evidence="1" key="1">
    <citation type="submission" date="2022-10" db="EMBL/GenBank/DDBJ databases">
        <authorList>
            <person name="Boutroux M."/>
        </authorList>
    </citation>
    <scope>NUCLEOTIDE SEQUENCE</scope>
    <source>
        <strain evidence="1">51.81</strain>
    </source>
</reference>
<dbReference type="RefSeq" id="WP_274572227.1">
    <property type="nucleotide sequence ID" value="NZ_CP145606.1"/>
</dbReference>
<evidence type="ECO:0000313" key="1">
    <source>
        <dbReference type="EMBL" id="MDD9327808.1"/>
    </source>
</evidence>
<reference evidence="2" key="2">
    <citation type="submission" date="2024-02" db="EMBL/GenBank/DDBJ databases">
        <title>Neisseria leonii sp. nov.</title>
        <authorList>
            <person name="Boutroux M."/>
            <person name="Favre-Rochex S."/>
            <person name="Gorgette O."/>
            <person name="Touak G."/>
            <person name="Muhle E."/>
            <person name="Chesneau O."/>
            <person name="Clermont D."/>
            <person name="Rahi P."/>
        </authorList>
    </citation>
    <scope>NUCLEOTIDE SEQUENCE</scope>
    <source>
        <strain evidence="2">51.81</strain>
    </source>
</reference>
<name>A0A9X4IE51_9NEIS</name>
<dbReference type="Proteomes" id="UP001149607">
    <property type="component" value="Chromosome"/>
</dbReference>
<gene>
    <name evidence="1" type="ORF">ORY91_001220</name>
    <name evidence="2" type="ORF">V9W64_09715</name>
</gene>
<protein>
    <submittedName>
        <fullName evidence="1">Uncharacterized protein</fullName>
    </submittedName>
</protein>